<proteinExistence type="inferred from homology"/>
<keyword evidence="5" id="KW-0747">Spliceosome</keyword>
<dbReference type="InterPro" id="IPR045241">
    <property type="entry name" value="Prp46/PLRG1-like"/>
</dbReference>
<keyword evidence="7" id="KW-1185">Reference proteome</keyword>
<feature type="repeat" description="WD" evidence="4">
    <location>
        <begin position="138"/>
        <end position="179"/>
    </location>
</feature>
<keyword evidence="5" id="KW-0539">Nucleus</keyword>
<feature type="repeat" description="WD" evidence="4">
    <location>
        <begin position="307"/>
        <end position="347"/>
    </location>
</feature>
<dbReference type="GO" id="GO:0071013">
    <property type="term" value="C:catalytic step 2 spliceosome"/>
    <property type="evidence" value="ECO:0007669"/>
    <property type="project" value="TreeGrafter"/>
</dbReference>
<comment type="subunit">
    <text evidence="5">Associated with the spliceosome.</text>
</comment>
<gene>
    <name evidence="6" type="ORF">FA13DRAFT_1728065</name>
</gene>
<dbReference type="SMART" id="SM00320">
    <property type="entry name" value="WD40"/>
    <property type="match status" value="7"/>
</dbReference>
<dbReference type="PANTHER" id="PTHR19923">
    <property type="entry name" value="WD40 REPEAT PROTEINPRL1/PRL2-RELATED"/>
    <property type="match status" value="1"/>
</dbReference>
<feature type="repeat" description="WD" evidence="4">
    <location>
        <begin position="222"/>
        <end position="263"/>
    </location>
</feature>
<dbReference type="EMBL" id="QPFP01000007">
    <property type="protein sequence ID" value="TEB35270.1"/>
    <property type="molecule type" value="Genomic_DNA"/>
</dbReference>
<dbReference type="Pfam" id="PF00400">
    <property type="entry name" value="WD40"/>
    <property type="match status" value="7"/>
</dbReference>
<dbReference type="PROSITE" id="PS50082">
    <property type="entry name" value="WD_REPEATS_2"/>
    <property type="match status" value="5"/>
</dbReference>
<keyword evidence="5" id="KW-0507">mRNA processing</keyword>
<evidence type="ECO:0000313" key="7">
    <source>
        <dbReference type="Proteomes" id="UP000298030"/>
    </source>
</evidence>
<evidence type="ECO:0000256" key="3">
    <source>
        <dbReference type="ARBA" id="ARBA00025726"/>
    </source>
</evidence>
<dbReference type="InterPro" id="IPR019775">
    <property type="entry name" value="WD40_repeat_CS"/>
</dbReference>
<keyword evidence="5" id="KW-0508">mRNA splicing</keyword>
<dbReference type="STRING" id="71717.A0A4Y7TM63"/>
<accession>A0A4Y7TM63</accession>
<evidence type="ECO:0000313" key="6">
    <source>
        <dbReference type="EMBL" id="TEB35270.1"/>
    </source>
</evidence>
<comment type="caution">
    <text evidence="6">The sequence shown here is derived from an EMBL/GenBank/DDBJ whole genome shotgun (WGS) entry which is preliminary data.</text>
</comment>
<name>A0A4Y7TM63_COPMI</name>
<dbReference type="InterPro" id="IPR036322">
    <property type="entry name" value="WD40_repeat_dom_sf"/>
</dbReference>
<reference evidence="6 7" key="1">
    <citation type="journal article" date="2019" name="Nat. Ecol. Evol.">
        <title>Megaphylogeny resolves global patterns of mushroom evolution.</title>
        <authorList>
            <person name="Varga T."/>
            <person name="Krizsan K."/>
            <person name="Foldi C."/>
            <person name="Dima B."/>
            <person name="Sanchez-Garcia M."/>
            <person name="Sanchez-Ramirez S."/>
            <person name="Szollosi G.J."/>
            <person name="Szarkandi J.G."/>
            <person name="Papp V."/>
            <person name="Albert L."/>
            <person name="Andreopoulos W."/>
            <person name="Angelini C."/>
            <person name="Antonin V."/>
            <person name="Barry K.W."/>
            <person name="Bougher N.L."/>
            <person name="Buchanan P."/>
            <person name="Buyck B."/>
            <person name="Bense V."/>
            <person name="Catcheside P."/>
            <person name="Chovatia M."/>
            <person name="Cooper J."/>
            <person name="Damon W."/>
            <person name="Desjardin D."/>
            <person name="Finy P."/>
            <person name="Geml J."/>
            <person name="Haridas S."/>
            <person name="Hughes K."/>
            <person name="Justo A."/>
            <person name="Karasinski D."/>
            <person name="Kautmanova I."/>
            <person name="Kiss B."/>
            <person name="Kocsube S."/>
            <person name="Kotiranta H."/>
            <person name="LaButti K.M."/>
            <person name="Lechner B.E."/>
            <person name="Liimatainen K."/>
            <person name="Lipzen A."/>
            <person name="Lukacs Z."/>
            <person name="Mihaltcheva S."/>
            <person name="Morgado L.N."/>
            <person name="Niskanen T."/>
            <person name="Noordeloos M.E."/>
            <person name="Ohm R.A."/>
            <person name="Ortiz-Santana B."/>
            <person name="Ovrebo C."/>
            <person name="Racz N."/>
            <person name="Riley R."/>
            <person name="Savchenko A."/>
            <person name="Shiryaev A."/>
            <person name="Soop K."/>
            <person name="Spirin V."/>
            <person name="Szebenyi C."/>
            <person name="Tomsovsky M."/>
            <person name="Tulloss R.E."/>
            <person name="Uehling J."/>
            <person name="Grigoriev I.V."/>
            <person name="Vagvolgyi C."/>
            <person name="Papp T."/>
            <person name="Martin F.M."/>
            <person name="Miettinen O."/>
            <person name="Hibbett D.S."/>
            <person name="Nagy L.G."/>
        </authorList>
    </citation>
    <scope>NUCLEOTIDE SEQUENCE [LARGE SCALE GENOMIC DNA]</scope>
    <source>
        <strain evidence="6 7">FP101781</strain>
    </source>
</reference>
<dbReference type="Gene3D" id="2.130.10.10">
    <property type="entry name" value="YVTN repeat-like/Quinoprotein amine dehydrogenase"/>
    <property type="match status" value="1"/>
</dbReference>
<comment type="function">
    <text evidence="5">Involved in pre-mRNA splicing and required for cell cycle progression at G2/M.</text>
</comment>
<comment type="similarity">
    <text evidence="3 5">Belongs to the WD repeat PRL1/PRL2 family.</text>
</comment>
<keyword evidence="1 4" id="KW-0853">WD repeat</keyword>
<evidence type="ECO:0000256" key="1">
    <source>
        <dbReference type="ARBA" id="ARBA00022574"/>
    </source>
</evidence>
<dbReference type="PANTHER" id="PTHR19923:SF0">
    <property type="entry name" value="PLEIOTROPIC REGULATOR 1"/>
    <property type="match status" value="1"/>
</dbReference>
<sequence>MTTLPLPPLEPLFKRNAKRTWDVFASEYDDLNLKDEESSTRLRLAVKINDEYKDYKSLPSTLLAQQGAVGPARPKEARRMITAGGEAHLRALATIDKTPIQQPSTVAVEPGNKWFATGAGDRVIKIWDLASGELKLSLTGHISTVRGLAVSQRHPYLFSCGEDKMVKCWDLEANKVIRHYHGHLSGVYSLSLHPTLDVLVTAGRDASARVWDMRTKAQIHVLSGHTGTVADVKCQESDPQVITGSMDSTVRLWDLAAGKTMTTLTHHKKSVRSLAIHPTEYSFATGSAGGNNIKKWKCPEGAFVFNFSGHNAIINTMSVNAEGVFFSGGDNGTLTFWDYATGAPFQNMDDIPQPGSLEAEAGVFCSTFDQTGTRLITGGADKTIKIYAEKP</sequence>
<dbReference type="Proteomes" id="UP000298030">
    <property type="component" value="Unassembled WGS sequence"/>
</dbReference>
<dbReference type="AlphaFoldDB" id="A0A4Y7TM63"/>
<comment type="subcellular location">
    <subcellularLocation>
        <location evidence="5">Nucleus</location>
    </subcellularLocation>
</comment>
<dbReference type="FunFam" id="2.130.10.10:FF:000012">
    <property type="entry name" value="Putative pleiotropic regulator 1"/>
    <property type="match status" value="1"/>
</dbReference>
<dbReference type="InterPro" id="IPR015943">
    <property type="entry name" value="WD40/YVTN_repeat-like_dom_sf"/>
</dbReference>
<keyword evidence="2 5" id="KW-0677">Repeat</keyword>
<dbReference type="InterPro" id="IPR001680">
    <property type="entry name" value="WD40_rpt"/>
</dbReference>
<dbReference type="GO" id="GO:0071011">
    <property type="term" value="C:precatalytic spliceosome"/>
    <property type="evidence" value="ECO:0007669"/>
    <property type="project" value="TreeGrafter"/>
</dbReference>
<feature type="repeat" description="WD" evidence="4">
    <location>
        <begin position="105"/>
        <end position="137"/>
    </location>
</feature>
<dbReference type="CDD" id="cd00200">
    <property type="entry name" value="WD40"/>
    <property type="match status" value="1"/>
</dbReference>
<dbReference type="OrthoDB" id="10256122at2759"/>
<dbReference type="InterPro" id="IPR020472">
    <property type="entry name" value="WD40_PAC1"/>
</dbReference>
<dbReference type="SUPFAM" id="SSF50978">
    <property type="entry name" value="WD40 repeat-like"/>
    <property type="match status" value="1"/>
</dbReference>
<evidence type="ECO:0000256" key="5">
    <source>
        <dbReference type="RuleBase" id="RU369036"/>
    </source>
</evidence>
<evidence type="ECO:0000256" key="2">
    <source>
        <dbReference type="ARBA" id="ARBA00022737"/>
    </source>
</evidence>
<protein>
    <recommendedName>
        <fullName evidence="5">Pre-mRNA-splicing factor PRP46</fullName>
    </recommendedName>
    <alternativeName>
        <fullName evidence="5">Pre-mRNA-processing protein 46</fullName>
    </alternativeName>
</protein>
<dbReference type="GO" id="GO:0000398">
    <property type="term" value="P:mRNA splicing, via spliceosome"/>
    <property type="evidence" value="ECO:0007669"/>
    <property type="project" value="UniProtKB-UniRule"/>
</dbReference>
<dbReference type="GO" id="GO:0000974">
    <property type="term" value="C:Prp19 complex"/>
    <property type="evidence" value="ECO:0007669"/>
    <property type="project" value="TreeGrafter"/>
</dbReference>
<evidence type="ECO:0000256" key="4">
    <source>
        <dbReference type="PROSITE-ProRule" id="PRU00221"/>
    </source>
</evidence>
<organism evidence="6 7">
    <name type="scientific">Coprinellus micaceus</name>
    <name type="common">Glistening ink-cap mushroom</name>
    <name type="synonym">Coprinus micaceus</name>
    <dbReference type="NCBI Taxonomy" id="71717"/>
    <lineage>
        <taxon>Eukaryota</taxon>
        <taxon>Fungi</taxon>
        <taxon>Dikarya</taxon>
        <taxon>Basidiomycota</taxon>
        <taxon>Agaricomycotina</taxon>
        <taxon>Agaricomycetes</taxon>
        <taxon>Agaricomycetidae</taxon>
        <taxon>Agaricales</taxon>
        <taxon>Agaricineae</taxon>
        <taxon>Psathyrellaceae</taxon>
        <taxon>Coprinellus</taxon>
    </lineage>
</organism>
<dbReference type="PROSITE" id="PS50294">
    <property type="entry name" value="WD_REPEATS_REGION"/>
    <property type="match status" value="3"/>
</dbReference>
<feature type="repeat" description="WD" evidence="4">
    <location>
        <begin position="180"/>
        <end position="221"/>
    </location>
</feature>
<dbReference type="PRINTS" id="PR00320">
    <property type="entry name" value="GPROTEINBRPT"/>
</dbReference>
<dbReference type="PROSITE" id="PS00678">
    <property type="entry name" value="WD_REPEATS_1"/>
    <property type="match status" value="2"/>
</dbReference>